<dbReference type="Gene3D" id="6.10.250.790">
    <property type="match status" value="1"/>
</dbReference>
<evidence type="ECO:0000313" key="2">
    <source>
        <dbReference type="EMBL" id="SHI33923.1"/>
    </source>
</evidence>
<dbReference type="SUPFAM" id="SSF102829">
    <property type="entry name" value="Cell division protein ZapA-like"/>
    <property type="match status" value="1"/>
</dbReference>
<dbReference type="InterPro" id="IPR036192">
    <property type="entry name" value="Cell_div_ZapA-like_sf"/>
</dbReference>
<dbReference type="EMBL" id="FQYT01000002">
    <property type="protein sequence ID" value="SHI33923.1"/>
    <property type="molecule type" value="Genomic_DNA"/>
</dbReference>
<gene>
    <name evidence="2" type="ORF">SAMN02745691_00125</name>
</gene>
<organism evidence="2 3">
    <name type="scientific">Parasporobacterium paucivorans DSM 15970</name>
    <dbReference type="NCBI Taxonomy" id="1122934"/>
    <lineage>
        <taxon>Bacteria</taxon>
        <taxon>Bacillati</taxon>
        <taxon>Bacillota</taxon>
        <taxon>Clostridia</taxon>
        <taxon>Lachnospirales</taxon>
        <taxon>Lachnospiraceae</taxon>
        <taxon>Parasporobacterium</taxon>
    </lineage>
</organism>
<feature type="coiled-coil region" evidence="1">
    <location>
        <begin position="95"/>
        <end position="136"/>
    </location>
</feature>
<proteinExistence type="predicted"/>
<keyword evidence="2" id="KW-0132">Cell division</keyword>
<evidence type="ECO:0000313" key="3">
    <source>
        <dbReference type="Proteomes" id="UP000184342"/>
    </source>
</evidence>
<name>A0A1M6ACL3_9FIRM</name>
<evidence type="ECO:0000256" key="1">
    <source>
        <dbReference type="SAM" id="Coils"/>
    </source>
</evidence>
<dbReference type="GO" id="GO:0051301">
    <property type="term" value="P:cell division"/>
    <property type="evidence" value="ECO:0007669"/>
    <property type="project" value="UniProtKB-KW"/>
</dbReference>
<sequence>MTAKNNTEVIIDGNKYTLSGYESEEYLQKVSSYINGKIAEYRKDPAYKKMNFDAQKAMLELNIADEYFKTKKRADELEAEVGDKDRQLYDIKHELVTERLNNQENEKEIIRLKNEANEYQKEIIRLETRMTDMDNSY</sequence>
<dbReference type="RefSeq" id="WP_073992427.1">
    <property type="nucleotide sequence ID" value="NZ_FQYT01000002.1"/>
</dbReference>
<dbReference type="InterPro" id="IPR007838">
    <property type="entry name" value="Cell_div_ZapA-like"/>
</dbReference>
<protein>
    <submittedName>
        <fullName evidence="2">Cell division protein ZapA</fullName>
    </submittedName>
</protein>
<dbReference type="OrthoDB" id="1826286at2"/>
<keyword evidence="1" id="KW-0175">Coiled coil</keyword>
<dbReference type="Pfam" id="PF05164">
    <property type="entry name" value="ZapA"/>
    <property type="match status" value="1"/>
</dbReference>
<dbReference type="STRING" id="1122934.SAMN02745691_00125"/>
<dbReference type="InterPro" id="IPR053712">
    <property type="entry name" value="Bac_CellDiv_Activator"/>
</dbReference>
<accession>A0A1M6ACL3</accession>
<dbReference type="Proteomes" id="UP000184342">
    <property type="component" value="Unassembled WGS sequence"/>
</dbReference>
<keyword evidence="2" id="KW-0131">Cell cycle</keyword>
<dbReference type="AlphaFoldDB" id="A0A1M6ACL3"/>
<keyword evidence="3" id="KW-1185">Reference proteome</keyword>
<reference evidence="2 3" key="1">
    <citation type="submission" date="2016-11" db="EMBL/GenBank/DDBJ databases">
        <authorList>
            <person name="Jaros S."/>
            <person name="Januszkiewicz K."/>
            <person name="Wedrychowicz H."/>
        </authorList>
    </citation>
    <scope>NUCLEOTIDE SEQUENCE [LARGE SCALE GENOMIC DNA]</scope>
    <source>
        <strain evidence="2 3">DSM 15970</strain>
    </source>
</reference>